<proteinExistence type="predicted"/>
<keyword evidence="3" id="KW-1185">Reference proteome</keyword>
<comment type="caution">
    <text evidence="2">The sequence shown here is derived from an EMBL/GenBank/DDBJ whole genome shotgun (WGS) entry which is preliminary data.</text>
</comment>
<dbReference type="Proteomes" id="UP000572635">
    <property type="component" value="Unassembled WGS sequence"/>
</dbReference>
<feature type="compositionally biased region" description="Basic and acidic residues" evidence="1">
    <location>
        <begin position="1"/>
        <end position="11"/>
    </location>
</feature>
<feature type="compositionally biased region" description="Low complexity" evidence="1">
    <location>
        <begin position="244"/>
        <end position="261"/>
    </location>
</feature>
<sequence>MFSTADRERGGRSQRHGPARRPLAPSAWFPTWQSGGGRGKDEVGVPVGCGVSGCGGSDGRRRQRKGRGRALYPGAAPRGVGVQTGSNSRGRAVVGRPARVRRLAGWGFKPAATAEEGRWSGALSGCGASRGGGSNGRRRQRKGGGRAPYPGAASRGVGVQTGGDGRSGAGAVFTARACAPNRREVSCMSGSVVAGVGSGWPAHLGVDPDDVYQHVTSLSGARTPSSVTRSSEAGPFLRGECDISPLRRPSPLSGSPSFRLPDGQDPDQRPDHTHRSPGRPDPPRDARPHVMEVPPRCAGRPHRFHSPCLPRSTGFGRFRQPVPGARATPTRPAPFSPHPHPGAHDRHPGPAPAVAACLNPHPVRRRGRLGRPATALALPLLPV</sequence>
<reference evidence="2 3" key="1">
    <citation type="submission" date="2020-08" db="EMBL/GenBank/DDBJ databases">
        <title>Sequencing the genomes of 1000 actinobacteria strains.</title>
        <authorList>
            <person name="Klenk H.-P."/>
        </authorList>
    </citation>
    <scope>NUCLEOTIDE SEQUENCE [LARGE SCALE GENOMIC DNA]</scope>
    <source>
        <strain evidence="2 3">DSM 44551</strain>
    </source>
</reference>
<feature type="compositionally biased region" description="Polar residues" evidence="1">
    <location>
        <begin position="218"/>
        <end position="231"/>
    </location>
</feature>
<feature type="region of interest" description="Disordered" evidence="1">
    <location>
        <begin position="1"/>
        <end position="94"/>
    </location>
</feature>
<feature type="compositionally biased region" description="Pro residues" evidence="1">
    <location>
        <begin position="331"/>
        <end position="340"/>
    </location>
</feature>
<dbReference type="AlphaFoldDB" id="A0A7W8QQU7"/>
<name>A0A7W8QQU7_9ACTN</name>
<feature type="region of interest" description="Disordered" evidence="1">
    <location>
        <begin position="218"/>
        <end position="347"/>
    </location>
</feature>
<evidence type="ECO:0000256" key="1">
    <source>
        <dbReference type="SAM" id="MobiDB-lite"/>
    </source>
</evidence>
<feature type="compositionally biased region" description="Basic and acidic residues" evidence="1">
    <location>
        <begin position="281"/>
        <end position="290"/>
    </location>
</feature>
<feature type="region of interest" description="Disordered" evidence="1">
    <location>
        <begin position="121"/>
        <end position="165"/>
    </location>
</feature>
<dbReference type="EMBL" id="JACHDB010000001">
    <property type="protein sequence ID" value="MBB5434519.1"/>
    <property type="molecule type" value="Genomic_DNA"/>
</dbReference>
<gene>
    <name evidence="2" type="ORF">HDA36_004603</name>
</gene>
<organism evidence="2 3">
    <name type="scientific">Nocardiopsis composta</name>
    <dbReference type="NCBI Taxonomy" id="157465"/>
    <lineage>
        <taxon>Bacteria</taxon>
        <taxon>Bacillati</taxon>
        <taxon>Actinomycetota</taxon>
        <taxon>Actinomycetes</taxon>
        <taxon>Streptosporangiales</taxon>
        <taxon>Nocardiopsidaceae</taxon>
        <taxon>Nocardiopsis</taxon>
    </lineage>
</organism>
<accession>A0A7W8QQU7</accession>
<protein>
    <submittedName>
        <fullName evidence="2">Uncharacterized protein</fullName>
    </submittedName>
</protein>
<evidence type="ECO:0000313" key="3">
    <source>
        <dbReference type="Proteomes" id="UP000572635"/>
    </source>
</evidence>
<evidence type="ECO:0000313" key="2">
    <source>
        <dbReference type="EMBL" id="MBB5434519.1"/>
    </source>
</evidence>